<dbReference type="PANTHER" id="PTHR30532">
    <property type="entry name" value="IRON III DICITRATE-BINDING PERIPLASMIC PROTEIN"/>
    <property type="match status" value="1"/>
</dbReference>
<protein>
    <submittedName>
        <fullName evidence="7">FhuD</fullName>
    </submittedName>
</protein>
<dbReference type="Gene3D" id="3.40.50.1980">
    <property type="entry name" value="Nitrogenase molybdenum iron protein domain"/>
    <property type="match status" value="2"/>
</dbReference>
<evidence type="ECO:0000256" key="5">
    <source>
        <dbReference type="SAM" id="SignalP"/>
    </source>
</evidence>
<dbReference type="PROSITE" id="PS50983">
    <property type="entry name" value="FE_B12_PBP"/>
    <property type="match status" value="1"/>
</dbReference>
<comment type="similarity">
    <text evidence="2">Belongs to the bacterial solute-binding protein 8 family.</text>
</comment>
<dbReference type="InterPro" id="IPR051313">
    <property type="entry name" value="Bact_iron-sidero_bind"/>
</dbReference>
<evidence type="ECO:0000256" key="3">
    <source>
        <dbReference type="ARBA" id="ARBA00022448"/>
    </source>
</evidence>
<dbReference type="Pfam" id="PF01497">
    <property type="entry name" value="Peripla_BP_2"/>
    <property type="match status" value="1"/>
</dbReference>
<dbReference type="PROSITE" id="PS51257">
    <property type="entry name" value="PROKAR_LIPOPROTEIN"/>
    <property type="match status" value="1"/>
</dbReference>
<dbReference type="RefSeq" id="WP_119714590.1">
    <property type="nucleotide sequence ID" value="NZ_OMOH01000001.1"/>
</dbReference>
<sequence>MKHFRVLAAVMVLLTGLLTACSGTSSSDSQSSGQSSAGSFPATVQTHFGDVTIESTPQRIVALGWGDAETVLSLGYEPVGASDWLAFGGDGVGPWASGQYTTSPTILGTTELSYEQVAALEPDLILDVKSSGDQDRYDRLSQIATTVGVPDADSLNYLTSTEKQLSTIAAALGVPEKGRQLQSELDQAIGDAANADWQGKTVSVAALTSTGWGAYIDGDTRLGLLEQLGFTQNPAIAAMPTASTGFSVELSTEQLGSLDADLIVAFPIYVETSRLTGDAAWQAIPAVRDGRAVVVDGDLSSAFSLGTVGSIEYALENLTPRISEALAS</sequence>
<dbReference type="GO" id="GO:0030288">
    <property type="term" value="C:outer membrane-bounded periplasmic space"/>
    <property type="evidence" value="ECO:0007669"/>
    <property type="project" value="TreeGrafter"/>
</dbReference>
<evidence type="ECO:0000256" key="2">
    <source>
        <dbReference type="ARBA" id="ARBA00008814"/>
    </source>
</evidence>
<proteinExistence type="inferred from homology"/>
<dbReference type="EMBL" id="OMOH01000001">
    <property type="protein sequence ID" value="SPF67331.1"/>
    <property type="molecule type" value="Genomic_DNA"/>
</dbReference>
<evidence type="ECO:0000259" key="6">
    <source>
        <dbReference type="PROSITE" id="PS50983"/>
    </source>
</evidence>
<evidence type="ECO:0000256" key="4">
    <source>
        <dbReference type="ARBA" id="ARBA00022729"/>
    </source>
</evidence>
<dbReference type="InterPro" id="IPR002491">
    <property type="entry name" value="ABC_transptr_periplasmic_BD"/>
</dbReference>
<dbReference type="GO" id="GO:1901678">
    <property type="term" value="P:iron coordination entity transport"/>
    <property type="evidence" value="ECO:0007669"/>
    <property type="project" value="UniProtKB-ARBA"/>
</dbReference>
<dbReference type="Proteomes" id="UP000265962">
    <property type="component" value="Unassembled WGS sequence"/>
</dbReference>
<name>A0A375HYH1_9ACTN</name>
<keyword evidence="8" id="KW-1185">Reference proteome</keyword>
<feature type="chain" id="PRO_5039677845" evidence="5">
    <location>
        <begin position="21"/>
        <end position="328"/>
    </location>
</feature>
<keyword evidence="4 5" id="KW-0732">Signal</keyword>
<dbReference type="CDD" id="cd01146">
    <property type="entry name" value="FhuD"/>
    <property type="match status" value="1"/>
</dbReference>
<gene>
    <name evidence="7" type="ORF">PROPJV5_0341</name>
</gene>
<dbReference type="SUPFAM" id="SSF53807">
    <property type="entry name" value="Helical backbone' metal receptor"/>
    <property type="match status" value="1"/>
</dbReference>
<evidence type="ECO:0000256" key="1">
    <source>
        <dbReference type="ARBA" id="ARBA00004196"/>
    </source>
</evidence>
<keyword evidence="3" id="KW-0813">Transport</keyword>
<feature type="signal peptide" evidence="5">
    <location>
        <begin position="1"/>
        <end position="20"/>
    </location>
</feature>
<evidence type="ECO:0000313" key="8">
    <source>
        <dbReference type="Proteomes" id="UP000265962"/>
    </source>
</evidence>
<organism evidence="7 8">
    <name type="scientific">Propionibacterium ruminifibrarum</name>
    <dbReference type="NCBI Taxonomy" id="1962131"/>
    <lineage>
        <taxon>Bacteria</taxon>
        <taxon>Bacillati</taxon>
        <taxon>Actinomycetota</taxon>
        <taxon>Actinomycetes</taxon>
        <taxon>Propionibacteriales</taxon>
        <taxon>Propionibacteriaceae</taxon>
        <taxon>Propionibacterium</taxon>
    </lineage>
</organism>
<dbReference type="AlphaFoldDB" id="A0A375HYH1"/>
<reference evidence="8" key="1">
    <citation type="submission" date="2018-02" db="EMBL/GenBank/DDBJ databases">
        <authorList>
            <person name="Hornung B."/>
        </authorList>
    </citation>
    <scope>NUCLEOTIDE SEQUENCE [LARGE SCALE GENOMIC DNA]</scope>
</reference>
<dbReference type="PANTHER" id="PTHR30532:SF24">
    <property type="entry name" value="FERRIC ENTEROBACTIN-BINDING PERIPLASMIC PROTEIN FEPB"/>
    <property type="match status" value="1"/>
</dbReference>
<dbReference type="OrthoDB" id="9793175at2"/>
<evidence type="ECO:0000313" key="7">
    <source>
        <dbReference type="EMBL" id="SPF67331.1"/>
    </source>
</evidence>
<feature type="domain" description="Fe/B12 periplasmic-binding" evidence="6">
    <location>
        <begin position="59"/>
        <end position="326"/>
    </location>
</feature>
<accession>A0A375HYH1</accession>
<comment type="subcellular location">
    <subcellularLocation>
        <location evidence="1">Cell envelope</location>
    </subcellularLocation>
</comment>